<proteinExistence type="predicted"/>
<protein>
    <submittedName>
        <fullName evidence="1">Uncharacterized protein</fullName>
    </submittedName>
</protein>
<dbReference type="Proteomes" id="UP000287527">
    <property type="component" value="Unassembled WGS sequence"/>
</dbReference>
<evidence type="ECO:0000313" key="2">
    <source>
        <dbReference type="Proteomes" id="UP000287527"/>
    </source>
</evidence>
<accession>A0A3S3QTR8</accession>
<keyword evidence="2" id="KW-1185">Reference proteome</keyword>
<gene>
    <name evidence="1" type="ORF">EPI11_17640</name>
</gene>
<dbReference type="EMBL" id="SBII01000016">
    <property type="protein sequence ID" value="RWW91865.1"/>
    <property type="molecule type" value="Genomic_DNA"/>
</dbReference>
<name>A0A3S3QTR8_9FLAO</name>
<evidence type="ECO:0000313" key="1">
    <source>
        <dbReference type="EMBL" id="RWW91865.1"/>
    </source>
</evidence>
<reference evidence="1 2" key="1">
    <citation type="submission" date="2019-01" db="EMBL/GenBank/DDBJ databases">
        <title>Flavobacterium sp. nov.,isolated from freshwater.</title>
        <authorList>
            <person name="Zhang R."/>
            <person name="Du Z.-J."/>
        </authorList>
    </citation>
    <scope>NUCLEOTIDE SEQUENCE [LARGE SCALE GENOMIC DNA]</scope>
    <source>
        <strain evidence="1 2">1E403</strain>
    </source>
</reference>
<organism evidence="1 2">
    <name type="scientific">Flavobacterium cerinum</name>
    <dbReference type="NCBI Taxonomy" id="2502784"/>
    <lineage>
        <taxon>Bacteria</taxon>
        <taxon>Pseudomonadati</taxon>
        <taxon>Bacteroidota</taxon>
        <taxon>Flavobacteriia</taxon>
        <taxon>Flavobacteriales</taxon>
        <taxon>Flavobacteriaceae</taxon>
        <taxon>Flavobacterium</taxon>
    </lineage>
</organism>
<comment type="caution">
    <text evidence="1">The sequence shown here is derived from an EMBL/GenBank/DDBJ whole genome shotgun (WGS) entry which is preliminary data.</text>
</comment>
<dbReference type="AlphaFoldDB" id="A0A3S3QTR8"/>
<sequence length="174" mass="19389">MFEAFRMAVDAMIKKQLIVAVVSGTVKEVRENDLDVSRDNLPDLIGVRFHSVIDDAQQNKFKIVPKVNSEVLCAIIENDVNEAYLLSCSEVEKVEVKIESLQFDLEQNGVRITNKGENLKTVLNEFQDSFGDLCTEVSKIVVSIGVTPDVPVITAIKNKIITGNKNKLNKILIE</sequence>
<dbReference type="RefSeq" id="WP_128391317.1">
    <property type="nucleotide sequence ID" value="NZ_SBII01000016.1"/>
</dbReference>
<dbReference type="OrthoDB" id="1151181at2"/>